<dbReference type="RefSeq" id="WP_184169625.1">
    <property type="nucleotide sequence ID" value="NZ_JACHGF010000001.1"/>
</dbReference>
<dbReference type="AlphaFoldDB" id="A0A840TJX3"/>
<keyword evidence="1" id="KW-1133">Transmembrane helix</keyword>
<comment type="caution">
    <text evidence="2">The sequence shown here is derived from an EMBL/GenBank/DDBJ whole genome shotgun (WGS) entry which is preliminary data.</text>
</comment>
<dbReference type="EMBL" id="JACHGF010000001">
    <property type="protein sequence ID" value="MBB5282097.1"/>
    <property type="molecule type" value="Genomic_DNA"/>
</dbReference>
<sequence>MNDRTKVLLRKWILGLAAFFGGLLLLSLLASWLLPRYFDQKLDSTLKQAVQEASDGLYSIQYDDISINIPLGNAEISGVVLKPDTAVYQRLVEQEKAPDQYLNLRTEKIRLNGISIVKLLLFKALSMDELAIQKPFLVIANKKRHYNESKESKPPYELIRDELNAIRIKKISLEEVDVVSINNNQSEPQKSHFKQLQLHVRDFRLNEDSEKDSSRILFSESIDLRVESLKLPVSNKLSSFTLQELTLSSQDSLLGVKQIHYKPLYSKSRFGKVAGIATDRLDLKFNDIRGKRVDVRKLLVERALWIRELGIQKGVMDIFRDQRYPKVPKDFKPYPHQLLQAADLTVRIDTIKIKGTDVIYGEVNDKSHQRGEIQFKGTYGTITNLTNDTTRIAQVPRCLVNVQTRFMGTGRLYAYFDFNLASTNGAFRCGGKMRNFELKEVDEVTRPLALAGVESGHLSLLDFNIRATARRSHITMRMEYEDLKAKVLKLDEDSGELEKRSFISNILNNIVIQSNNPRGNRTARIGEASLDRTHDQSFFTVIWQTILEAIKRITTGKDDSDE</sequence>
<feature type="transmembrane region" description="Helical" evidence="1">
    <location>
        <begin position="12"/>
        <end position="34"/>
    </location>
</feature>
<keyword evidence="3" id="KW-1185">Reference proteome</keyword>
<accession>A0A840TJX3</accession>
<protein>
    <recommendedName>
        <fullName evidence="4">DUF748 domain-containing protein</fullName>
    </recommendedName>
</protein>
<evidence type="ECO:0000256" key="1">
    <source>
        <dbReference type="SAM" id="Phobius"/>
    </source>
</evidence>
<evidence type="ECO:0008006" key="4">
    <source>
        <dbReference type="Google" id="ProtNLM"/>
    </source>
</evidence>
<keyword evidence="1" id="KW-0472">Membrane</keyword>
<evidence type="ECO:0000313" key="2">
    <source>
        <dbReference type="EMBL" id="MBB5282097.1"/>
    </source>
</evidence>
<evidence type="ECO:0000313" key="3">
    <source>
        <dbReference type="Proteomes" id="UP000557307"/>
    </source>
</evidence>
<reference evidence="2 3" key="1">
    <citation type="submission" date="2020-08" db="EMBL/GenBank/DDBJ databases">
        <title>Genomic Encyclopedia of Type Strains, Phase IV (KMG-IV): sequencing the most valuable type-strain genomes for metagenomic binning, comparative biology and taxonomic classification.</title>
        <authorList>
            <person name="Goeker M."/>
        </authorList>
    </citation>
    <scope>NUCLEOTIDE SEQUENCE [LARGE SCALE GENOMIC DNA]</scope>
    <source>
        <strain evidence="2 3">DSM 105074</strain>
    </source>
</reference>
<keyword evidence="1" id="KW-0812">Transmembrane</keyword>
<organism evidence="2 3">
    <name type="scientific">Rhabdobacter roseus</name>
    <dbReference type="NCBI Taxonomy" id="1655419"/>
    <lineage>
        <taxon>Bacteria</taxon>
        <taxon>Pseudomonadati</taxon>
        <taxon>Bacteroidota</taxon>
        <taxon>Cytophagia</taxon>
        <taxon>Cytophagales</taxon>
        <taxon>Cytophagaceae</taxon>
        <taxon>Rhabdobacter</taxon>
    </lineage>
</organism>
<name>A0A840TJX3_9BACT</name>
<dbReference type="Proteomes" id="UP000557307">
    <property type="component" value="Unassembled WGS sequence"/>
</dbReference>
<gene>
    <name evidence="2" type="ORF">HNQ92_000218</name>
</gene>
<proteinExistence type="predicted"/>